<keyword evidence="3" id="KW-1185">Reference proteome</keyword>
<dbReference type="InterPro" id="IPR012347">
    <property type="entry name" value="Ferritin-like"/>
</dbReference>
<dbReference type="Gene3D" id="1.20.1260.10">
    <property type="match status" value="1"/>
</dbReference>
<keyword evidence="2" id="KW-0946">Virion</keyword>
<reference evidence="3" key="1">
    <citation type="submission" date="2016-10" db="EMBL/GenBank/DDBJ databases">
        <authorList>
            <person name="Varghese N."/>
            <person name="Submissions S."/>
        </authorList>
    </citation>
    <scope>NUCLEOTIDE SEQUENCE [LARGE SCALE GENOMIC DNA]</scope>
    <source>
        <strain evidence="3">DSM 17038</strain>
    </source>
</reference>
<dbReference type="EMBL" id="FOOX01000016">
    <property type="protein sequence ID" value="SFH09060.1"/>
    <property type="molecule type" value="Genomic_DNA"/>
</dbReference>
<evidence type="ECO:0000313" key="2">
    <source>
        <dbReference type="EMBL" id="SFH09060.1"/>
    </source>
</evidence>
<dbReference type="CDD" id="cd00657">
    <property type="entry name" value="Ferritin_like"/>
    <property type="match status" value="1"/>
</dbReference>
<protein>
    <submittedName>
        <fullName evidence="2">Spore coat protein CotF</fullName>
    </submittedName>
</protein>
<feature type="compositionally biased region" description="Low complexity" evidence="1">
    <location>
        <begin position="69"/>
        <end position="88"/>
    </location>
</feature>
<evidence type="ECO:0000256" key="1">
    <source>
        <dbReference type="SAM" id="MobiDB-lite"/>
    </source>
</evidence>
<evidence type="ECO:0000313" key="3">
    <source>
        <dbReference type="Proteomes" id="UP000199337"/>
    </source>
</evidence>
<gene>
    <name evidence="2" type="ORF">SAMN05660649_03806</name>
</gene>
<dbReference type="InterPro" id="IPR012851">
    <property type="entry name" value="Spore_coat_CotF-like"/>
</dbReference>
<accession>A0A1I2X695</accession>
<sequence length="160" mass="18330">MAYNLSQKENMLLQDQKKHEELCVQKYQNYAQQAQDPQLKQMFNALAQTEQQHLNTVNQLLSGQVPNLQQSQQNQSQGQSQYTQAAAQNKNPGTASQNDIGLCNDMLVTEKYISGTYDNTIFECTNANVRQVLNHIQKEEQQHGEAIFNYLQSRGMYNVQ</sequence>
<dbReference type="Pfam" id="PF07875">
    <property type="entry name" value="Coat_F"/>
    <property type="match status" value="1"/>
</dbReference>
<proteinExistence type="predicted"/>
<dbReference type="SUPFAM" id="SSF47240">
    <property type="entry name" value="Ferritin-like"/>
    <property type="match status" value="1"/>
</dbReference>
<keyword evidence="2" id="KW-0167">Capsid protein</keyword>
<dbReference type="InterPro" id="IPR009078">
    <property type="entry name" value="Ferritin-like_SF"/>
</dbReference>
<dbReference type="STRING" id="341036.SAMN05660649_03806"/>
<dbReference type="Proteomes" id="UP000199337">
    <property type="component" value="Unassembled WGS sequence"/>
</dbReference>
<organism evidence="2 3">
    <name type="scientific">Desulfotruncus arcticus DSM 17038</name>
    <dbReference type="NCBI Taxonomy" id="1121424"/>
    <lineage>
        <taxon>Bacteria</taxon>
        <taxon>Bacillati</taxon>
        <taxon>Bacillota</taxon>
        <taxon>Clostridia</taxon>
        <taxon>Eubacteriales</taxon>
        <taxon>Desulfallaceae</taxon>
        <taxon>Desulfotruncus</taxon>
    </lineage>
</organism>
<feature type="compositionally biased region" description="Polar residues" evidence="1">
    <location>
        <begin position="89"/>
        <end position="99"/>
    </location>
</feature>
<dbReference type="AlphaFoldDB" id="A0A1I2X695"/>
<feature type="region of interest" description="Disordered" evidence="1">
    <location>
        <begin position="68"/>
        <end position="99"/>
    </location>
</feature>
<name>A0A1I2X695_9FIRM</name>